<feature type="chain" id="PRO_5016403264" evidence="11">
    <location>
        <begin position="18"/>
        <end position="297"/>
    </location>
</feature>
<gene>
    <name evidence="13" type="ORF">DKW60_19560</name>
</gene>
<evidence type="ECO:0000313" key="14">
    <source>
        <dbReference type="Proteomes" id="UP000245539"/>
    </source>
</evidence>
<protein>
    <submittedName>
        <fullName evidence="13">Porin</fullName>
    </submittedName>
</protein>
<keyword evidence="6 11" id="KW-0732">Signal</keyword>
<evidence type="ECO:0000256" key="9">
    <source>
        <dbReference type="ARBA" id="ARBA00023136"/>
    </source>
</evidence>
<dbReference type="PANTHER" id="PTHR34501:SF9">
    <property type="entry name" value="MAJOR OUTER MEMBRANE PROTEIN P.IA"/>
    <property type="match status" value="1"/>
</dbReference>
<dbReference type="GO" id="GO:0009279">
    <property type="term" value="C:cell outer membrane"/>
    <property type="evidence" value="ECO:0007669"/>
    <property type="project" value="UniProtKB-SubCell"/>
</dbReference>
<evidence type="ECO:0000256" key="3">
    <source>
        <dbReference type="ARBA" id="ARBA00022448"/>
    </source>
</evidence>
<evidence type="ECO:0000259" key="12">
    <source>
        <dbReference type="Pfam" id="PF13609"/>
    </source>
</evidence>
<proteinExistence type="predicted"/>
<dbReference type="Pfam" id="PF13609">
    <property type="entry name" value="Porin_4"/>
    <property type="match status" value="1"/>
</dbReference>
<keyword evidence="9" id="KW-0472">Membrane</keyword>
<dbReference type="InterPro" id="IPR050298">
    <property type="entry name" value="Gram-neg_bact_OMP"/>
</dbReference>
<comment type="caution">
    <text evidence="13">The sequence shown here is derived from an EMBL/GenBank/DDBJ whole genome shotgun (WGS) entry which is preliminary data.</text>
</comment>
<dbReference type="OrthoDB" id="5622917at2"/>
<keyword evidence="8" id="KW-0626">Porin</keyword>
<evidence type="ECO:0000256" key="2">
    <source>
        <dbReference type="ARBA" id="ARBA00011233"/>
    </source>
</evidence>
<accession>A0A317C2M4</accession>
<evidence type="ECO:0000256" key="7">
    <source>
        <dbReference type="ARBA" id="ARBA00023065"/>
    </source>
</evidence>
<dbReference type="AlphaFoldDB" id="A0A317C2M4"/>
<keyword evidence="5" id="KW-0812">Transmembrane</keyword>
<dbReference type="GO" id="GO:0006811">
    <property type="term" value="P:monoatomic ion transport"/>
    <property type="evidence" value="ECO:0007669"/>
    <property type="project" value="UniProtKB-KW"/>
</dbReference>
<organism evidence="13 14">
    <name type="scientific">Leucothrix pacifica</name>
    <dbReference type="NCBI Taxonomy" id="1247513"/>
    <lineage>
        <taxon>Bacteria</taxon>
        <taxon>Pseudomonadati</taxon>
        <taxon>Pseudomonadota</taxon>
        <taxon>Gammaproteobacteria</taxon>
        <taxon>Thiotrichales</taxon>
        <taxon>Thiotrichaceae</taxon>
        <taxon>Leucothrix</taxon>
    </lineage>
</organism>
<dbReference type="GO" id="GO:0015288">
    <property type="term" value="F:porin activity"/>
    <property type="evidence" value="ECO:0007669"/>
    <property type="project" value="UniProtKB-KW"/>
</dbReference>
<feature type="domain" description="Porin" evidence="12">
    <location>
        <begin position="4"/>
        <end position="284"/>
    </location>
</feature>
<evidence type="ECO:0000256" key="11">
    <source>
        <dbReference type="SAM" id="SignalP"/>
    </source>
</evidence>
<evidence type="ECO:0000256" key="4">
    <source>
        <dbReference type="ARBA" id="ARBA00022452"/>
    </source>
</evidence>
<feature type="signal peptide" evidence="11">
    <location>
        <begin position="1"/>
        <end position="17"/>
    </location>
</feature>
<keyword evidence="4" id="KW-1134">Transmembrane beta strand</keyword>
<evidence type="ECO:0000256" key="8">
    <source>
        <dbReference type="ARBA" id="ARBA00023114"/>
    </source>
</evidence>
<dbReference type="EMBL" id="QGKM01000076">
    <property type="protein sequence ID" value="PWQ92808.1"/>
    <property type="molecule type" value="Genomic_DNA"/>
</dbReference>
<sequence length="297" mass="31630">MLATAIAGLTASSVATAANVYEKDDLTLSVEGDYQVQIYQAIGDDADHDVDYDDLELKFGAKYNLGNGMTAFGQLDLDWNGQGDGLSEDGDEIIDEAYVGLSKGAFTTSLGRQYWGSDNFGVEKAYEMNGGTAFGTTGGNDTLKLGYEGARFGATLSHEFQDSGDEEATDLMLTTKFGPAEVGIAYQTLQAQAGAERLETSGIMASFDVGPTNVGFDYSTNDDADYTNAAVSFPIRGKTTGAVGATLIDEDGQDDVTQWYLNATHKLHSNVNLFAEIGDNDVDNTDLGYLAGMQVKF</sequence>
<dbReference type="Gene3D" id="2.40.160.10">
    <property type="entry name" value="Porin"/>
    <property type="match status" value="1"/>
</dbReference>
<keyword evidence="10" id="KW-0998">Cell outer membrane</keyword>
<evidence type="ECO:0000256" key="6">
    <source>
        <dbReference type="ARBA" id="ARBA00022729"/>
    </source>
</evidence>
<dbReference type="InterPro" id="IPR033900">
    <property type="entry name" value="Gram_neg_porin_domain"/>
</dbReference>
<evidence type="ECO:0000256" key="1">
    <source>
        <dbReference type="ARBA" id="ARBA00004571"/>
    </source>
</evidence>
<name>A0A317C2M4_9GAMM</name>
<evidence type="ECO:0000256" key="5">
    <source>
        <dbReference type="ARBA" id="ARBA00022692"/>
    </source>
</evidence>
<comment type="subunit">
    <text evidence="2">Homotrimer.</text>
</comment>
<evidence type="ECO:0000256" key="10">
    <source>
        <dbReference type="ARBA" id="ARBA00023237"/>
    </source>
</evidence>
<keyword evidence="7" id="KW-0406">Ion transport</keyword>
<dbReference type="SUPFAM" id="SSF56935">
    <property type="entry name" value="Porins"/>
    <property type="match status" value="1"/>
</dbReference>
<keyword evidence="14" id="KW-1185">Reference proteome</keyword>
<dbReference type="InterPro" id="IPR023614">
    <property type="entry name" value="Porin_dom_sf"/>
</dbReference>
<comment type="subcellular location">
    <subcellularLocation>
        <location evidence="1">Cell outer membrane</location>
        <topology evidence="1">Multi-pass membrane protein</topology>
    </subcellularLocation>
</comment>
<reference evidence="13 14" key="1">
    <citation type="submission" date="2018-05" db="EMBL/GenBank/DDBJ databases">
        <title>Leucothrix arctica sp. nov., isolated from Arctic seawater.</title>
        <authorList>
            <person name="Choi A."/>
            <person name="Baek K."/>
        </authorList>
    </citation>
    <scope>NUCLEOTIDE SEQUENCE [LARGE SCALE GENOMIC DNA]</scope>
    <source>
        <strain evidence="13 14">JCM 18388</strain>
    </source>
</reference>
<evidence type="ECO:0000313" key="13">
    <source>
        <dbReference type="EMBL" id="PWQ92808.1"/>
    </source>
</evidence>
<keyword evidence="3" id="KW-0813">Transport</keyword>
<dbReference type="GO" id="GO:0046930">
    <property type="term" value="C:pore complex"/>
    <property type="evidence" value="ECO:0007669"/>
    <property type="project" value="UniProtKB-KW"/>
</dbReference>
<dbReference type="Proteomes" id="UP000245539">
    <property type="component" value="Unassembled WGS sequence"/>
</dbReference>
<dbReference type="PANTHER" id="PTHR34501">
    <property type="entry name" value="PROTEIN YDDL-RELATED"/>
    <property type="match status" value="1"/>
</dbReference>